<evidence type="ECO:0000256" key="4">
    <source>
        <dbReference type="HAMAP-Rule" id="MF_01963"/>
    </source>
</evidence>
<dbReference type="NCBIfam" id="NF006599">
    <property type="entry name" value="PRK09136.1"/>
    <property type="match status" value="1"/>
</dbReference>
<feature type="domain" description="Nucleoside phosphorylase" evidence="5">
    <location>
        <begin position="8"/>
        <end position="246"/>
    </location>
</feature>
<comment type="similarity">
    <text evidence="4">Belongs to the PNP/MTAP phosphorylase family. MTAP subfamily.</text>
</comment>
<keyword evidence="1 4" id="KW-0328">Glycosyltransferase</keyword>
<dbReference type="PANTHER" id="PTHR42679:SF2">
    <property type="entry name" value="S-METHYL-5'-THIOADENOSINE PHOSPHORYLASE"/>
    <property type="match status" value="1"/>
</dbReference>
<keyword evidence="2 4" id="KW-0808">Transferase</keyword>
<evidence type="ECO:0000313" key="7">
    <source>
        <dbReference type="Proteomes" id="UP000433181"/>
    </source>
</evidence>
<comment type="subunit">
    <text evidence="4">Homohexamer. Dimer of a homotrimer.</text>
</comment>
<comment type="miscellaneous">
    <text evidence="4">Although this enzyme belongs to the family of MTA phosphorylases based on sequence homology, it has been shown that conserved amino acid substitutions in the substrate binding pocket convert the substrate specificity of this enzyme from 6-aminopurines to 6-oxopurines.</text>
</comment>
<dbReference type="Gene3D" id="3.40.50.1580">
    <property type="entry name" value="Nucleoside phosphorylase domain"/>
    <property type="match status" value="1"/>
</dbReference>
<dbReference type="PROSITE" id="PS01240">
    <property type="entry name" value="PNP_MTAP_2"/>
    <property type="match status" value="1"/>
</dbReference>
<feature type="binding site" evidence="4">
    <location>
        <position position="15"/>
    </location>
    <ligand>
        <name>phosphate</name>
        <dbReference type="ChEBI" id="CHEBI:43474"/>
    </ligand>
</feature>
<accession>A0A6I2UEY9</accession>
<dbReference type="GO" id="GO:0019509">
    <property type="term" value="P:L-methionine salvage from methylthioadenosine"/>
    <property type="evidence" value="ECO:0007669"/>
    <property type="project" value="TreeGrafter"/>
</dbReference>
<protein>
    <recommendedName>
        <fullName evidence="4">Probable 6-oxopurine nucleoside phosphorylase</fullName>
        <ecNumber evidence="4">2.4.2.1</ecNumber>
    </recommendedName>
    <alternativeName>
        <fullName evidence="4">Purine nucleoside phosphorylase</fullName>
        <shortName evidence="4">PNP</shortName>
    </alternativeName>
</protein>
<dbReference type="NCBIfam" id="TIGR01694">
    <property type="entry name" value="MTAP"/>
    <property type="match status" value="1"/>
</dbReference>
<keyword evidence="3 4" id="KW-0660">Purine salvage</keyword>
<dbReference type="PANTHER" id="PTHR42679">
    <property type="entry name" value="S-METHYL-5'-THIOADENOSINE PHOSPHORYLASE"/>
    <property type="match status" value="1"/>
</dbReference>
<dbReference type="InterPro" id="IPR018099">
    <property type="entry name" value="Purine_phosphorylase-2_CS"/>
</dbReference>
<evidence type="ECO:0000259" key="5">
    <source>
        <dbReference type="Pfam" id="PF01048"/>
    </source>
</evidence>
<sequence length="270" mass="29449">MGGDFMVKIAVIGGSGVYDPDMLENVRQEKVETPYGEVELQVGTYAGKEVAFLARHGSKHSIAPHKINYRANIYALKKLGVRKIISTTAVGSLNKAMQLGDFVLPNQFLDFTKNRVCTFYEGGERGVVHVDVTDPYCPDLRRKIQEIGSRLGIHVINGGTYVCTDGPRYETPAEIRMFSMLGGDLVGMTNVPEVTLAQEAEMCYATISMVTNMAAGISETKLTHQEVMDAMAANSGNFRRLIMTLLAELDADEDNCDCAHVLAGVGGFKL</sequence>
<dbReference type="InterPro" id="IPR000845">
    <property type="entry name" value="Nucleoside_phosphorylase_d"/>
</dbReference>
<organism evidence="6 7">
    <name type="scientific">Anaerovibrio slackiae</name>
    <dbReference type="NCBI Taxonomy" id="2652309"/>
    <lineage>
        <taxon>Bacteria</taxon>
        <taxon>Bacillati</taxon>
        <taxon>Bacillota</taxon>
        <taxon>Negativicutes</taxon>
        <taxon>Selenomonadales</taxon>
        <taxon>Selenomonadaceae</taxon>
        <taxon>Anaerovibrio</taxon>
    </lineage>
</organism>
<dbReference type="GO" id="GO:0017061">
    <property type="term" value="F:S-methyl-5-thioadenosine phosphorylase activity"/>
    <property type="evidence" value="ECO:0007669"/>
    <property type="project" value="InterPro"/>
</dbReference>
<comment type="caution">
    <text evidence="6">The sequence shown here is derived from an EMBL/GenBank/DDBJ whole genome shotgun (WGS) entry which is preliminary data.</text>
</comment>
<dbReference type="FunFam" id="3.40.50.1580:FF:000012">
    <property type="entry name" value="Probable 6-oxopurine nucleoside phosphorylase"/>
    <property type="match status" value="1"/>
</dbReference>
<feature type="binding site" evidence="4">
    <location>
        <position position="188"/>
    </location>
    <ligand>
        <name>substrate</name>
    </ligand>
</feature>
<dbReference type="EC" id="2.4.2.1" evidence="4"/>
<comment type="pathway">
    <text evidence="4">Purine metabolism; purine nucleoside salvage.</text>
</comment>
<proteinExistence type="inferred from homology"/>
<dbReference type="EMBL" id="VUNR01000005">
    <property type="protein sequence ID" value="MSU08144.1"/>
    <property type="molecule type" value="Genomic_DNA"/>
</dbReference>
<feature type="binding site" evidence="4">
    <location>
        <begin position="55"/>
        <end position="56"/>
    </location>
    <ligand>
        <name>phosphate</name>
        <dbReference type="ChEBI" id="CHEBI:43474"/>
    </ligand>
</feature>
<dbReference type="CDD" id="cd09010">
    <property type="entry name" value="MTAP_SsMTAPII_like_MTIP"/>
    <property type="match status" value="1"/>
</dbReference>
<evidence type="ECO:0000256" key="2">
    <source>
        <dbReference type="ARBA" id="ARBA00022679"/>
    </source>
</evidence>
<feature type="binding site" evidence="4">
    <location>
        <position position="189"/>
    </location>
    <ligand>
        <name>phosphate</name>
        <dbReference type="ChEBI" id="CHEBI:43474"/>
    </ligand>
</feature>
<reference evidence="6 7" key="1">
    <citation type="submission" date="2019-08" db="EMBL/GenBank/DDBJ databases">
        <title>In-depth cultivation of the pig gut microbiome towards novel bacterial diversity and tailored functional studies.</title>
        <authorList>
            <person name="Wylensek D."/>
            <person name="Hitch T.C.A."/>
            <person name="Clavel T."/>
        </authorList>
    </citation>
    <scope>NUCLEOTIDE SEQUENCE [LARGE SCALE GENOMIC DNA]</scope>
    <source>
        <strain evidence="6 7">WCA-693-APC-5D-A</strain>
    </source>
</reference>
<dbReference type="SUPFAM" id="SSF53167">
    <property type="entry name" value="Purine and uridine phosphorylases"/>
    <property type="match status" value="1"/>
</dbReference>
<name>A0A6I2UEY9_9FIRM</name>
<feature type="binding site" evidence="4">
    <location>
        <begin position="212"/>
        <end position="214"/>
    </location>
    <ligand>
        <name>substrate</name>
    </ligand>
</feature>
<evidence type="ECO:0000256" key="3">
    <source>
        <dbReference type="ARBA" id="ARBA00022726"/>
    </source>
</evidence>
<dbReference type="InterPro" id="IPR035994">
    <property type="entry name" value="Nucleoside_phosphorylase_sf"/>
</dbReference>
<comment type="function">
    <text evidence="4">Purine nucleoside phosphorylase which is highly specific for 6-oxopurine nucleosides. Cleaves guanosine or inosine to respective bases and sugar-1-phosphate molecules. Involved in purine salvage.</text>
</comment>
<dbReference type="AlphaFoldDB" id="A0A6I2UEY9"/>
<feature type="site" description="Important for substrate specificity" evidence="4">
    <location>
        <position position="170"/>
    </location>
</feature>
<dbReference type="Pfam" id="PF01048">
    <property type="entry name" value="PNP_UDP_1"/>
    <property type="match status" value="1"/>
</dbReference>
<gene>
    <name evidence="6" type="primary">mtnP</name>
    <name evidence="6" type="ORF">FYJ84_03945</name>
</gene>
<dbReference type="UniPathway" id="UPA00606"/>
<feature type="site" description="Important for substrate specificity" evidence="4">
    <location>
        <position position="224"/>
    </location>
</feature>
<dbReference type="InterPro" id="IPR010044">
    <property type="entry name" value="MTAP"/>
</dbReference>
<evidence type="ECO:0000313" key="6">
    <source>
        <dbReference type="EMBL" id="MSU08144.1"/>
    </source>
</evidence>
<dbReference type="GO" id="GO:0006166">
    <property type="term" value="P:purine ribonucleoside salvage"/>
    <property type="evidence" value="ECO:0007669"/>
    <property type="project" value="UniProtKB-UniRule"/>
</dbReference>
<dbReference type="Proteomes" id="UP000433181">
    <property type="component" value="Unassembled WGS sequence"/>
</dbReference>
<keyword evidence="7" id="KW-1185">Reference proteome</keyword>
<comment type="catalytic activity">
    <reaction evidence="4">
        <text>a purine D-ribonucleoside + phosphate = a purine nucleobase + alpha-D-ribose 1-phosphate</text>
        <dbReference type="Rhea" id="RHEA:19805"/>
        <dbReference type="ChEBI" id="CHEBI:26386"/>
        <dbReference type="ChEBI" id="CHEBI:43474"/>
        <dbReference type="ChEBI" id="CHEBI:57720"/>
        <dbReference type="ChEBI" id="CHEBI:142355"/>
        <dbReference type="EC" id="2.4.2.1"/>
    </reaction>
</comment>
<dbReference type="GO" id="GO:0005829">
    <property type="term" value="C:cytosol"/>
    <property type="evidence" value="ECO:0007669"/>
    <property type="project" value="TreeGrafter"/>
</dbReference>
<feature type="binding site" evidence="4">
    <location>
        <begin position="88"/>
        <end position="89"/>
    </location>
    <ligand>
        <name>phosphate</name>
        <dbReference type="ChEBI" id="CHEBI:43474"/>
    </ligand>
</feature>
<dbReference type="HAMAP" id="MF_01963">
    <property type="entry name" value="MTAP"/>
    <property type="match status" value="1"/>
</dbReference>
<evidence type="ECO:0000256" key="1">
    <source>
        <dbReference type="ARBA" id="ARBA00022676"/>
    </source>
</evidence>